<dbReference type="PANTHER" id="PTHR43652:SF2">
    <property type="entry name" value="BASIC AMINO ACID ANTIPORTER YFCC-RELATED"/>
    <property type="match status" value="1"/>
</dbReference>
<feature type="transmembrane region" description="Helical" evidence="6">
    <location>
        <begin position="317"/>
        <end position="338"/>
    </location>
</feature>
<feature type="transmembrane region" description="Helical" evidence="6">
    <location>
        <begin position="88"/>
        <end position="112"/>
    </location>
</feature>
<reference evidence="7 8" key="1">
    <citation type="submission" date="2015-01" db="EMBL/GenBank/DDBJ databases">
        <title>Genome Assembly of Bacillus badius MTCC 1458.</title>
        <authorList>
            <person name="Verma A."/>
            <person name="Khatri I."/>
            <person name="Mual P."/>
            <person name="Subramanian S."/>
            <person name="Krishnamurthi S."/>
        </authorList>
    </citation>
    <scope>NUCLEOTIDE SEQUENCE [LARGE SCALE GENOMIC DNA]</scope>
    <source>
        <strain evidence="7 8">MTCC 1458</strain>
    </source>
</reference>
<dbReference type="EMBL" id="JXLP01000002">
    <property type="protein sequence ID" value="KIL80124.1"/>
    <property type="molecule type" value="Genomic_DNA"/>
</dbReference>
<name>A0ABR5AZK5_BACBA</name>
<dbReference type="Proteomes" id="UP000031982">
    <property type="component" value="Unassembled WGS sequence"/>
</dbReference>
<keyword evidence="2" id="KW-1003">Cell membrane</keyword>
<dbReference type="RefSeq" id="WP_041096604.1">
    <property type="nucleotide sequence ID" value="NZ_JARTHD010000020.1"/>
</dbReference>
<feature type="transmembrane region" description="Helical" evidence="6">
    <location>
        <begin position="124"/>
        <end position="144"/>
    </location>
</feature>
<feature type="transmembrane region" description="Helical" evidence="6">
    <location>
        <begin position="21"/>
        <end position="39"/>
    </location>
</feature>
<evidence type="ECO:0000313" key="7">
    <source>
        <dbReference type="EMBL" id="KIL80124.1"/>
    </source>
</evidence>
<feature type="transmembrane region" description="Helical" evidence="6">
    <location>
        <begin position="262"/>
        <end position="282"/>
    </location>
</feature>
<dbReference type="PANTHER" id="PTHR43652">
    <property type="entry name" value="BASIC AMINO ACID ANTIPORTER YFCC-RELATED"/>
    <property type="match status" value="1"/>
</dbReference>
<comment type="subcellular location">
    <subcellularLocation>
        <location evidence="1">Cell membrane</location>
        <topology evidence="1">Multi-pass membrane protein</topology>
    </subcellularLocation>
</comment>
<dbReference type="InterPro" id="IPR051679">
    <property type="entry name" value="DASS-Related_Transporters"/>
</dbReference>
<evidence type="ECO:0000313" key="8">
    <source>
        <dbReference type="Proteomes" id="UP000031982"/>
    </source>
</evidence>
<comment type="caution">
    <text evidence="7">The sequence shown here is derived from an EMBL/GenBank/DDBJ whole genome shotgun (WGS) entry which is preliminary data.</text>
</comment>
<keyword evidence="4 6" id="KW-1133">Transmembrane helix</keyword>
<dbReference type="InterPro" id="IPR018385">
    <property type="entry name" value="C4_dicarb_anaerob_car-like"/>
</dbReference>
<organism evidence="7 8">
    <name type="scientific">Bacillus badius</name>
    <dbReference type="NCBI Taxonomy" id="1455"/>
    <lineage>
        <taxon>Bacteria</taxon>
        <taxon>Bacillati</taxon>
        <taxon>Bacillota</taxon>
        <taxon>Bacilli</taxon>
        <taxon>Bacillales</taxon>
        <taxon>Bacillaceae</taxon>
        <taxon>Pseudobacillus</taxon>
    </lineage>
</organism>
<feature type="transmembrane region" description="Helical" evidence="6">
    <location>
        <begin position="444"/>
        <end position="466"/>
    </location>
</feature>
<sequence>MGETNKDGSRRGKWKLYVPHVYVILFSIIVISAMATYVIPAGQYEQTEDKNGRTIVIDGTYHHVEQSPASFLDVFQSIHQGMLNSASIIFYIFIVGGSFGILHASGAIPAAVGSISKAMKGREYLLIPLLMTFFALSGAMLGLAEETIPYITILVPLMVLIGYDSIVGAAIVLLGTSAGFTAAFMNPFTVGVAQGIAQIPIFSGLGFRVVLWFIFLSVSIWYVMRYANKVKKDPKQSVLYGSGIKEFDAPEKVEELTTRHKLIFLVLLATLAGLAVGVMKYGWYLTEIAGLFLLMGILMGIIAKMKMDAIAEAFIEGCRVIVMGALVVGVANAILVILQDGKVMDTILYGFSSSIGELPSGLAAFGMYIVQCALNFIVPSGSGQAALTMPIMVPLSDLVGVTRQTAVLAFQFGDGISNIFTPTSGYFMAGLALARIPWSKWVKWIFPLIIIHYVLGAIFVTVAHMIGFS</sequence>
<proteinExistence type="predicted"/>
<feature type="transmembrane region" description="Helical" evidence="6">
    <location>
        <begin position="358"/>
        <end position="378"/>
    </location>
</feature>
<evidence type="ECO:0000256" key="5">
    <source>
        <dbReference type="ARBA" id="ARBA00023136"/>
    </source>
</evidence>
<keyword evidence="3 6" id="KW-0812">Transmembrane</keyword>
<protein>
    <submittedName>
        <fullName evidence="7">Arginine/ornithine antiporter ArcD</fullName>
    </submittedName>
</protein>
<keyword evidence="5 6" id="KW-0472">Membrane</keyword>
<dbReference type="Pfam" id="PF03606">
    <property type="entry name" value="DcuC"/>
    <property type="match status" value="1"/>
</dbReference>
<feature type="transmembrane region" description="Helical" evidence="6">
    <location>
        <begin position="150"/>
        <end position="173"/>
    </location>
</feature>
<accession>A0ABR5AZK5</accession>
<keyword evidence="8" id="KW-1185">Reference proteome</keyword>
<evidence type="ECO:0000256" key="1">
    <source>
        <dbReference type="ARBA" id="ARBA00004651"/>
    </source>
</evidence>
<feature type="transmembrane region" description="Helical" evidence="6">
    <location>
        <begin position="180"/>
        <end position="199"/>
    </location>
</feature>
<feature type="transmembrane region" description="Helical" evidence="6">
    <location>
        <begin position="205"/>
        <end position="224"/>
    </location>
</feature>
<evidence type="ECO:0000256" key="2">
    <source>
        <dbReference type="ARBA" id="ARBA00022475"/>
    </source>
</evidence>
<evidence type="ECO:0000256" key="3">
    <source>
        <dbReference type="ARBA" id="ARBA00022692"/>
    </source>
</evidence>
<feature type="transmembrane region" description="Helical" evidence="6">
    <location>
        <begin position="288"/>
        <end position="305"/>
    </location>
</feature>
<gene>
    <name evidence="7" type="ORF">SD77_2578</name>
</gene>
<evidence type="ECO:0000256" key="6">
    <source>
        <dbReference type="SAM" id="Phobius"/>
    </source>
</evidence>
<evidence type="ECO:0000256" key="4">
    <source>
        <dbReference type="ARBA" id="ARBA00022989"/>
    </source>
</evidence>